<dbReference type="SMART" id="SM00231">
    <property type="entry name" value="FA58C"/>
    <property type="match status" value="2"/>
</dbReference>
<gene>
    <name evidence="4" type="ORF">OKA05_20940</name>
</gene>
<evidence type="ECO:0000259" key="2">
    <source>
        <dbReference type="PROSITE" id="PS50022"/>
    </source>
</evidence>
<dbReference type="Gene3D" id="2.120.10.30">
    <property type="entry name" value="TolB, C-terminal domain"/>
    <property type="match status" value="1"/>
</dbReference>
<dbReference type="Gene3D" id="2.60.40.10">
    <property type="entry name" value="Immunoglobulins"/>
    <property type="match status" value="5"/>
</dbReference>
<dbReference type="SMART" id="SM00089">
    <property type="entry name" value="PKD"/>
    <property type="match status" value="1"/>
</dbReference>
<dbReference type="InterPro" id="IPR000601">
    <property type="entry name" value="PKD_dom"/>
</dbReference>
<dbReference type="Pfam" id="PF05345">
    <property type="entry name" value="He_PIG"/>
    <property type="match status" value="4"/>
</dbReference>
<feature type="domain" description="F5/8 type C" evidence="2">
    <location>
        <begin position="970"/>
        <end position="1113"/>
    </location>
</feature>
<evidence type="ECO:0000259" key="3">
    <source>
        <dbReference type="PROSITE" id="PS50093"/>
    </source>
</evidence>
<dbReference type="Pfam" id="PF00754">
    <property type="entry name" value="F5_F8_type_C"/>
    <property type="match status" value="2"/>
</dbReference>
<dbReference type="CDD" id="cd00146">
    <property type="entry name" value="PKD"/>
    <property type="match status" value="1"/>
</dbReference>
<dbReference type="EMBL" id="JAPDDT010000011">
    <property type="protein sequence ID" value="MCW1925040.1"/>
    <property type="molecule type" value="Genomic_DNA"/>
</dbReference>
<sequence>MKHPFLSTLFCALGLLVPHAVEAATFSAPGFVQETIYQGNGMISMRFDFAGRLWVSEKQGRVLVLSPTSPTSFGPPVVFADLVSQVNTNAESGMTGLTLDPDFEHNRYLYVLFATATDQRIVRMTSNAAFTAVVPNSEVVLLSGLPNTVGIHKAGDIDFHPHDPHNLYVMLGDDGNRDLVGNLGLYNGKILKISASDGKGLATNPYYAGDVNAVRARVWSARYRNPFRFTFDPAAPIPDVLYISENGDGTDRIARIEKGADGGWPELFTADSVDGAREVLQTSSPSKTGIAIIRSGPLSVGGAPTLYNARHNSEVMRWTLTGAGLDTLTPVPADGGGAFAGDFGHNIASFTAGPDGALYYTSSDQGAATGTGSRLARIRFVGGTQPVATFTATPESGQSPLEVSFTDGSTAPGSSVASWSWDFGDGSFSTSQNPVHTYTAPGVYDVALTITSGQGLQDTEVVTVTAYHATTVTLTGQIDDGRTLPASVLAAATELRFYQKDGVTPLAVSGGTGVAGNALAIPTGGEIAVTFSAQITGDAMVVSAGEPAGDGVEAAFAGVALSTTGSSQDVAVDFHLSDTMLRGRVLDTIGEPAQVDVGISRGAAGSYQDFAGGRDFLPGSGIPASGVDHRVVVDVLGYYHVPIPTGAGNATFHLDTSADTLAASHGKVKTTVAVGGSGTVVKDLTIGLYHGGLNEVDLSGIAVTPNVDFETQIEPILSSLCSACHNDIATNSYGLDLQTGAVYSELVDKESGEAPGVKLVQSGSAARSYLMEKLSASAPQVGTSMRPGDPMSVTQQALIRDWINQLTPPDPDAPPEIDSALAKSAVVGMPFTYQITAINLPVSFGAANLPAGLELNPATGVISGTPTAAGVVESTITATNDNGTGAGTLVFTITAGPPPVITSPLAVSGAVNVAFSYIIGAQNNPVSFTASGVPSGFSFNTATGEISGTPTETGTSTLTITATNANGTDTETLQLSFIANLSVGRTNSVSTSSNINAGSSGAAAVDLDFNGSRWESIHNVDPQWISIDLGAVKEVRKVVLKWEGAGGKDYKLQVSDNAGGPWTDMVTVTGNTTTGTNLVYDNLDFTGRHVRMYGTARTSPYGYSLYNFEVWGMDFDESALPPVITSGLTANGMVDTAFSYQIVATRYPTSYGASGLPAGLEINAATGEIHGMPAAAGSSNIGISATNANGTANATLSLTVTTGPVPDITSLLTANGTVGTPFSYTIAATNSPTSYDATGLPGVLSLNTSTGVISGTPSAAFSGNVTISATNAHGTDTATLALVIAPNIVNLSVGRPTDASSSINGNSTGAAAVDLNFTTSRWESIHQVDPQWMYIDLGAPKSIRRVVLKWENAGGKNYKLQVADSSDGPWTDMVTVTNNTTTGTNLVYDNLDFTGRYVRMYGTTRTTGYGYSLYNFEVWGSDPPPVAPFDTWREQQFGELADSPDALPEADFDHDGQANVLEFVLGTDPKAAGADPGYSAAIGSGNKLEFSFSRPLQMAGVTITLSASDTLNAGSWETLATKVGDAAWTIAPGAAVEDPGTGPVIVTDSKTLPGTPPRRFLRLGAEITP</sequence>
<dbReference type="PANTHER" id="PTHR19328:SF13">
    <property type="entry name" value="HIPL1 PROTEIN"/>
    <property type="match status" value="1"/>
</dbReference>
<name>A0ABT3GNJ8_9BACT</name>
<feature type="chain" id="PRO_5045367563" evidence="1">
    <location>
        <begin position="24"/>
        <end position="1569"/>
    </location>
</feature>
<evidence type="ECO:0000313" key="5">
    <source>
        <dbReference type="Proteomes" id="UP001320876"/>
    </source>
</evidence>
<keyword evidence="1" id="KW-0732">Signal</keyword>
<dbReference type="InterPro" id="IPR012938">
    <property type="entry name" value="Glc/Sorbosone_DH"/>
</dbReference>
<organism evidence="4 5">
    <name type="scientific">Luteolibacter arcticus</name>
    <dbReference type="NCBI Taxonomy" id="1581411"/>
    <lineage>
        <taxon>Bacteria</taxon>
        <taxon>Pseudomonadati</taxon>
        <taxon>Verrucomicrobiota</taxon>
        <taxon>Verrucomicrobiia</taxon>
        <taxon>Verrucomicrobiales</taxon>
        <taxon>Verrucomicrobiaceae</taxon>
        <taxon>Luteolibacter</taxon>
    </lineage>
</organism>
<dbReference type="InterPro" id="IPR011042">
    <property type="entry name" value="6-blade_b-propeller_TolB-like"/>
</dbReference>
<feature type="domain" description="PKD" evidence="3">
    <location>
        <begin position="386"/>
        <end position="471"/>
    </location>
</feature>
<dbReference type="InterPro" id="IPR013783">
    <property type="entry name" value="Ig-like_fold"/>
</dbReference>
<dbReference type="PROSITE" id="PS50022">
    <property type="entry name" value="FA58C_3"/>
    <property type="match status" value="2"/>
</dbReference>
<dbReference type="SUPFAM" id="SSF49299">
    <property type="entry name" value="PKD domain"/>
    <property type="match status" value="1"/>
</dbReference>
<dbReference type="InterPro" id="IPR008979">
    <property type="entry name" value="Galactose-bd-like_sf"/>
</dbReference>
<dbReference type="PROSITE" id="PS50093">
    <property type="entry name" value="PKD"/>
    <property type="match status" value="1"/>
</dbReference>
<accession>A0ABT3GNJ8</accession>
<dbReference type="Pfam" id="PF07995">
    <property type="entry name" value="GSDH"/>
    <property type="match status" value="1"/>
</dbReference>
<dbReference type="InterPro" id="IPR022409">
    <property type="entry name" value="PKD/Chitinase_dom"/>
</dbReference>
<reference evidence="4 5" key="1">
    <citation type="submission" date="2022-10" db="EMBL/GenBank/DDBJ databases">
        <title>Luteolibacter arcticus strain CCTCC AB 2014275, whole genome shotgun sequencing project.</title>
        <authorList>
            <person name="Zhao G."/>
            <person name="Shen L."/>
        </authorList>
    </citation>
    <scope>NUCLEOTIDE SEQUENCE [LARGE SCALE GENOMIC DNA]</scope>
    <source>
        <strain evidence="4 5">CCTCC AB 2014275</strain>
    </source>
</reference>
<dbReference type="InterPro" id="IPR000421">
    <property type="entry name" value="FA58C"/>
</dbReference>
<dbReference type="SUPFAM" id="SSF49313">
    <property type="entry name" value="Cadherin-like"/>
    <property type="match status" value="4"/>
</dbReference>
<dbReference type="SUPFAM" id="SSF49785">
    <property type="entry name" value="Galactose-binding domain-like"/>
    <property type="match status" value="2"/>
</dbReference>
<dbReference type="Gene3D" id="2.60.120.260">
    <property type="entry name" value="Galactose-binding domain-like"/>
    <property type="match status" value="2"/>
</dbReference>
<dbReference type="InterPro" id="IPR011041">
    <property type="entry name" value="Quinoprot_gluc/sorb_DH_b-prop"/>
</dbReference>
<protein>
    <submittedName>
        <fullName evidence="4">Discoidin domain-containing protein</fullName>
    </submittedName>
</protein>
<feature type="domain" description="F5/8 type C" evidence="2">
    <location>
        <begin position="1277"/>
        <end position="1421"/>
    </location>
</feature>
<dbReference type="RefSeq" id="WP_264489148.1">
    <property type="nucleotide sequence ID" value="NZ_JAPDDT010000011.1"/>
</dbReference>
<dbReference type="PANTHER" id="PTHR19328">
    <property type="entry name" value="HEDGEHOG-INTERACTING PROTEIN"/>
    <property type="match status" value="1"/>
</dbReference>
<comment type="caution">
    <text evidence="4">The sequence shown here is derived from an EMBL/GenBank/DDBJ whole genome shotgun (WGS) entry which is preliminary data.</text>
</comment>
<keyword evidence="5" id="KW-1185">Reference proteome</keyword>
<dbReference type="InterPro" id="IPR015919">
    <property type="entry name" value="Cadherin-like_sf"/>
</dbReference>
<dbReference type="Proteomes" id="UP001320876">
    <property type="component" value="Unassembled WGS sequence"/>
</dbReference>
<evidence type="ECO:0000256" key="1">
    <source>
        <dbReference type="SAM" id="SignalP"/>
    </source>
</evidence>
<dbReference type="Pfam" id="PF18911">
    <property type="entry name" value="PKD_4"/>
    <property type="match status" value="1"/>
</dbReference>
<dbReference type="SUPFAM" id="SSF50952">
    <property type="entry name" value="Soluble quinoprotein glucose dehydrogenase"/>
    <property type="match status" value="1"/>
</dbReference>
<evidence type="ECO:0000313" key="4">
    <source>
        <dbReference type="EMBL" id="MCW1925040.1"/>
    </source>
</evidence>
<feature type="signal peptide" evidence="1">
    <location>
        <begin position="1"/>
        <end position="23"/>
    </location>
</feature>
<proteinExistence type="predicted"/>
<dbReference type="InterPro" id="IPR035986">
    <property type="entry name" value="PKD_dom_sf"/>
</dbReference>